<gene>
    <name evidence="1" type="ORF">RM539_19940</name>
</gene>
<sequence>KEVIKPNDYIIVDLENAELDFHDPDILDIKDELKSLDCHVILHRNPIFDDFKMADIQHGDMIDYIDNSLIYDYKKIGAQSFSDYVAIKKDYLFSDGGVPSPGFVFYDATINNFFGFRYQYGGHKKHETKPNPEEFETRIVPAVISSKSAKNMMSDSLGYLKNNKGWETLNRIYLGEEPGKNARKFKRITMEHYLHCLQ</sequence>
<feature type="non-terminal residue" evidence="1">
    <location>
        <position position="1"/>
    </location>
</feature>
<name>A0ABU3DBE9_9FLAO</name>
<evidence type="ECO:0000313" key="1">
    <source>
        <dbReference type="EMBL" id="MDT0678848.1"/>
    </source>
</evidence>
<accession>A0ABU3DBE9</accession>
<evidence type="ECO:0000313" key="2">
    <source>
        <dbReference type="Proteomes" id="UP001262582"/>
    </source>
</evidence>
<keyword evidence="2" id="KW-1185">Reference proteome</keyword>
<comment type="caution">
    <text evidence="1">The sequence shown here is derived from an EMBL/GenBank/DDBJ whole genome shotgun (WGS) entry which is preliminary data.</text>
</comment>
<reference evidence="1 2" key="1">
    <citation type="submission" date="2023-09" db="EMBL/GenBank/DDBJ databases">
        <authorList>
            <person name="Rey-Velasco X."/>
        </authorList>
    </citation>
    <scope>NUCLEOTIDE SEQUENCE [LARGE SCALE GENOMIC DNA]</scope>
    <source>
        <strain evidence="1 2">F117</strain>
    </source>
</reference>
<dbReference type="RefSeq" id="WP_311505171.1">
    <property type="nucleotide sequence ID" value="NZ_JAVRHK010000081.1"/>
</dbReference>
<feature type="non-terminal residue" evidence="1">
    <location>
        <position position="198"/>
    </location>
</feature>
<dbReference type="Proteomes" id="UP001262582">
    <property type="component" value="Unassembled WGS sequence"/>
</dbReference>
<organism evidence="1 2">
    <name type="scientific">Autumnicola musiva</name>
    <dbReference type="NCBI Taxonomy" id="3075589"/>
    <lineage>
        <taxon>Bacteria</taxon>
        <taxon>Pseudomonadati</taxon>
        <taxon>Bacteroidota</taxon>
        <taxon>Flavobacteriia</taxon>
        <taxon>Flavobacteriales</taxon>
        <taxon>Flavobacteriaceae</taxon>
        <taxon>Autumnicola</taxon>
    </lineage>
</organism>
<protein>
    <submittedName>
        <fullName evidence="1">Uncharacterized protein</fullName>
    </submittedName>
</protein>
<dbReference type="EMBL" id="JAVRHK010000081">
    <property type="protein sequence ID" value="MDT0678848.1"/>
    <property type="molecule type" value="Genomic_DNA"/>
</dbReference>
<proteinExistence type="predicted"/>